<evidence type="ECO:0000313" key="6">
    <source>
        <dbReference type="EMBL" id="CAD7248472.1"/>
    </source>
</evidence>
<feature type="compositionally biased region" description="Low complexity" evidence="4">
    <location>
        <begin position="1442"/>
        <end position="1458"/>
    </location>
</feature>
<feature type="domain" description="B-cell lymphoma 9 beta-catenin binding" evidence="5">
    <location>
        <begin position="672"/>
        <end position="709"/>
    </location>
</feature>
<feature type="region of interest" description="Disordered" evidence="4">
    <location>
        <begin position="1553"/>
        <end position="1579"/>
    </location>
</feature>
<evidence type="ECO:0000259" key="5">
    <source>
        <dbReference type="Pfam" id="PF11502"/>
    </source>
</evidence>
<feature type="region of interest" description="Disordered" evidence="4">
    <location>
        <begin position="616"/>
        <end position="663"/>
    </location>
</feature>
<dbReference type="Pfam" id="PF11502">
    <property type="entry name" value="BCL9"/>
    <property type="match status" value="1"/>
</dbReference>
<proteinExistence type="inferred from homology"/>
<protein>
    <recommendedName>
        <fullName evidence="5">B-cell lymphoma 9 beta-catenin binding domain-containing protein</fullName>
    </recommendedName>
</protein>
<feature type="region of interest" description="Disordered" evidence="4">
    <location>
        <begin position="131"/>
        <end position="214"/>
    </location>
</feature>
<organism evidence="6">
    <name type="scientific">Darwinula stevensoni</name>
    <dbReference type="NCBI Taxonomy" id="69355"/>
    <lineage>
        <taxon>Eukaryota</taxon>
        <taxon>Metazoa</taxon>
        <taxon>Ecdysozoa</taxon>
        <taxon>Arthropoda</taxon>
        <taxon>Crustacea</taxon>
        <taxon>Oligostraca</taxon>
        <taxon>Ostracoda</taxon>
        <taxon>Podocopa</taxon>
        <taxon>Podocopida</taxon>
        <taxon>Darwinulocopina</taxon>
        <taxon>Darwinuloidea</taxon>
        <taxon>Darwinulidae</taxon>
        <taxon>Darwinula</taxon>
    </lineage>
</organism>
<gene>
    <name evidence="6" type="ORF">DSTB1V02_LOCUS8284</name>
</gene>
<dbReference type="InterPro" id="IPR024670">
    <property type="entry name" value="BCL9_beta-catenin-bd_dom"/>
</dbReference>
<sequence length="1643" mass="167974">MGSRVPFRSRPRVGFADLDRPKPTTVSLPCGSLLAISCASLGHVETDLVSPHVGLVDYTAQAQLGPDPVRRINTGLQDSFGKDDSDASNSSSVCETLKDLEAVIRKLGEDTGTSGGTPHDTVIQAALDQSSKIQESKSGQNEEIEDLDLESDAEVDKRSSTQVHVSVLGDMISKEPKAKISSNSSSDTNQSMKNGNGVAPNTTTSAPQSASNGDAGIKSEVVDVKDESDASNGVLNGGECCDNTVSGVVTPSCCGVTRASSSAISTSASGMCGSASASAMGNCVGDKDVKPQLMGGVEANGPLGTQSLDPASIFPSEMGGSGNGGLATSQSQVGISSADNSGTDTCLPKDEPPEFKNDPSVPLSAMSSLAASCSMAGADPHQVQPSMPQGPPMSMAGGPNMMGGPMSMPMSMSGAMPMSQGQPVPANLGAHKQPSTLEAQYMQQQSQIFVFSTQMANQAAEAVIKCQFNSIIAFHCSQPGTKKVLDKYPLKVNQFSKQNPAQWLNNLVQMKGKGGMKNMPPSMPGPMGPSGPMGPGGPMYGPGGPDFMAPGPMSAPQWNQGCGDPMMPMSGMMPVGGMMGPMRGPGPGQMSPMMGPGPMRPPGHMGPGGLPNQRMAGGPGGPVPMPVHGPGPGPGGPQGPMMGVPSPNTSMMGPGPMQQPSLSSVKLPDEVLTPQQRQHREEQLATLRKVQQMLFPEQQQGGPPHQQQQGHGNQGVVSQVPLQPQQMPPQQSQSGSRPPSAQQPQPVSTSGPGMMPCSAAPSACAMPSSICSALSSEASMHMGAGMTMTSCSAGQASMSMSMQQGPMMCSGNPMMMGPGPQMQPNMMYCGGPNMMPQQRMPMMMPNGGQTPPMGMMGPGPPPHASMAAHMEWQKLQQEFYENRRGKGPGPPPPPHSQMGTPHGGSGSGKQGPPPPYSPGGGGVGPPGSRQGHPSPATSNPATPNPLTPNPAEGMFGRTLQTYAAQQKSGGAPGPGPGSGLGPGGPGSVQTPQGMHSSPAGTPKEPNLMPVPSPQQIQYLNAFEGQELTIQKQPNTSLRDPDIMSPSLPPSSLDSSSAEQTATTTGGPMPPRLSGGTGPSTPVTPSAPHQPGTPSGGPKTPAGVGFPIPSPHSGPQMSPAPGDPAGSMMGPAGNRFPTPPQGQPGTPASSQPMKMNPSPFSSPKLPPGPMDLPLNPADPGPPVVGSKGPCGGGKMHFDPISSMADMTHQLTSGATGTPTSTMCSQMPPQGPGCMTSMSAMNSAQMACSNANQAQMVSFQTNLQAQHMGPGMMIPGPNGGMMMPGGPQTVNNTYVNATMTIQQMNIQNMGPGPGPGPNAFSPSPMHPGNGSPKNAAMVMGAPRGHMGPGPGMQQRMMGPRPVYTQGANIQVKASAPNTIQYLPTRPQTMNNQGPRGPPSLDFLQRFTSPMGNMDQKVPTHNLQYLPNSSQPPPSNMGPPQGSHGPNQPNMGPPMGQMGPMGMNGPMMVPGGGVPPNMNMGPMNVNMGGPRHMMRGPVPGPPHMYPGGGNPNPGGSDGMFVPGNGPPMGQPMMCPSGPNGQMFMPKGSPMNMMGHGGGPGLGPGPGMPPSDSSQPLPPSGGGFKNAAFMGPTTADPNYAQQFHNFQQQLYATNTRSGPGANQMQGGPGPGHGGMQCPPQTSYYGPK</sequence>
<evidence type="ECO:0000256" key="2">
    <source>
        <dbReference type="ARBA" id="ARBA00009200"/>
    </source>
</evidence>
<keyword evidence="3" id="KW-0539">Nucleus</keyword>
<evidence type="ECO:0000256" key="4">
    <source>
        <dbReference type="SAM" id="MobiDB-lite"/>
    </source>
</evidence>
<comment type="subcellular location">
    <subcellularLocation>
        <location evidence="1">Nucleus</location>
    </subcellularLocation>
</comment>
<feature type="compositionally biased region" description="Polar residues" evidence="4">
    <location>
        <begin position="1027"/>
        <end position="1037"/>
    </location>
</feature>
<reference evidence="6" key="1">
    <citation type="submission" date="2020-11" db="EMBL/GenBank/DDBJ databases">
        <authorList>
            <person name="Tran Van P."/>
        </authorList>
    </citation>
    <scope>NUCLEOTIDE SEQUENCE</scope>
</reference>
<feature type="compositionally biased region" description="Polar residues" evidence="4">
    <location>
        <begin position="326"/>
        <end position="344"/>
    </location>
</feature>
<evidence type="ECO:0000256" key="1">
    <source>
        <dbReference type="ARBA" id="ARBA00004123"/>
    </source>
</evidence>
<feature type="compositionally biased region" description="Polar residues" evidence="4">
    <location>
        <begin position="988"/>
        <end position="999"/>
    </location>
</feature>
<feature type="compositionally biased region" description="Polar residues" evidence="4">
    <location>
        <begin position="187"/>
        <end position="212"/>
    </location>
</feature>
<feature type="region of interest" description="Disordered" evidence="4">
    <location>
        <begin position="724"/>
        <end position="754"/>
    </location>
</feature>
<dbReference type="EMBL" id="LR901376">
    <property type="protein sequence ID" value="CAD7248472.1"/>
    <property type="molecule type" value="Genomic_DNA"/>
</dbReference>
<feature type="region of interest" description="Disordered" evidence="4">
    <location>
        <begin position="317"/>
        <end position="359"/>
    </location>
</feature>
<feature type="compositionally biased region" description="Polar residues" evidence="4">
    <location>
        <begin position="958"/>
        <end position="967"/>
    </location>
</feature>
<feature type="region of interest" description="Disordered" evidence="4">
    <location>
        <begin position="69"/>
        <end position="92"/>
    </location>
</feature>
<dbReference type="Proteomes" id="UP000677054">
    <property type="component" value="Unassembled WGS sequence"/>
</dbReference>
<feature type="compositionally biased region" description="Polar residues" evidence="4">
    <location>
        <begin position="1608"/>
        <end position="1618"/>
    </location>
</feature>
<keyword evidence="7" id="KW-1185">Reference proteome</keyword>
<evidence type="ECO:0000313" key="7">
    <source>
        <dbReference type="Proteomes" id="UP000677054"/>
    </source>
</evidence>
<feature type="compositionally biased region" description="Polar residues" evidence="4">
    <location>
        <begin position="1416"/>
        <end position="1426"/>
    </location>
</feature>
<feature type="compositionally biased region" description="Pro residues" evidence="4">
    <location>
        <begin position="621"/>
        <end position="637"/>
    </location>
</feature>
<dbReference type="EMBL" id="CAJPEV010001859">
    <property type="protein sequence ID" value="CAG0894639.1"/>
    <property type="molecule type" value="Genomic_DNA"/>
</dbReference>
<feature type="compositionally biased region" description="Polar residues" evidence="4">
    <location>
        <begin position="1147"/>
        <end position="1160"/>
    </location>
</feature>
<feature type="region of interest" description="Disordered" evidence="4">
    <location>
        <begin position="1608"/>
        <end position="1643"/>
    </location>
</feature>
<accession>A0A7R8XLS9</accession>
<feature type="region of interest" description="Disordered" evidence="4">
    <location>
        <begin position="1407"/>
        <end position="1458"/>
    </location>
</feature>
<feature type="compositionally biased region" description="Polar residues" evidence="4">
    <location>
        <begin position="131"/>
        <end position="141"/>
    </location>
</feature>
<dbReference type="GO" id="GO:0005634">
    <property type="term" value="C:nucleus"/>
    <property type="evidence" value="ECO:0007669"/>
    <property type="project" value="UniProtKB-SubCell"/>
</dbReference>
<name>A0A7R8XLS9_9CRUS</name>
<feature type="region of interest" description="Disordered" evidence="4">
    <location>
        <begin position="882"/>
        <end position="1171"/>
    </location>
</feature>
<feature type="compositionally biased region" description="Basic and acidic residues" evidence="4">
    <location>
        <begin position="347"/>
        <end position="357"/>
    </location>
</feature>
<dbReference type="OrthoDB" id="7668649at2759"/>
<evidence type="ECO:0000256" key="3">
    <source>
        <dbReference type="ARBA" id="ARBA00023242"/>
    </source>
</evidence>
<feature type="compositionally biased region" description="Acidic residues" evidence="4">
    <location>
        <begin position="142"/>
        <end position="153"/>
    </location>
</feature>
<feature type="compositionally biased region" description="Gly residues" evidence="4">
    <location>
        <begin position="970"/>
        <end position="986"/>
    </location>
</feature>
<comment type="similarity">
    <text evidence="2">Belongs to the BCL9 family.</text>
</comment>